<evidence type="ECO:0008006" key="3">
    <source>
        <dbReference type="Google" id="ProtNLM"/>
    </source>
</evidence>
<sequence length="131" mass="14352">MFICFGRKDEALKTLHDCARSQESIQDYRGLIATQLRQVQALQAINDAAAAVEIARAALSRSNADPALADLQHFAYHHLGKAELQAGLYGEARQHLLNALASRQQMSDHELVSSTQAALALLRRLTTNTDA</sequence>
<dbReference type="AlphaFoldDB" id="A0A480AM41"/>
<accession>A0A480AM41</accession>
<comment type="caution">
    <text evidence="1">The sequence shown here is derived from an EMBL/GenBank/DDBJ whole genome shotgun (WGS) entry which is preliminary data.</text>
</comment>
<organism evidence="1 2">
    <name type="scientific">Pseudaquabacterium pictum</name>
    <dbReference type="NCBI Taxonomy" id="2315236"/>
    <lineage>
        <taxon>Bacteria</taxon>
        <taxon>Pseudomonadati</taxon>
        <taxon>Pseudomonadota</taxon>
        <taxon>Betaproteobacteria</taxon>
        <taxon>Burkholderiales</taxon>
        <taxon>Sphaerotilaceae</taxon>
        <taxon>Pseudaquabacterium</taxon>
    </lineage>
</organism>
<dbReference type="SUPFAM" id="SSF48452">
    <property type="entry name" value="TPR-like"/>
    <property type="match status" value="1"/>
</dbReference>
<evidence type="ECO:0000313" key="1">
    <source>
        <dbReference type="EMBL" id="GCL62571.1"/>
    </source>
</evidence>
<reference evidence="2" key="1">
    <citation type="submission" date="2019-03" db="EMBL/GenBank/DDBJ databases">
        <title>Aquabacterium pictum sp.nov., the first bacteriochlorophyll a-containing freshwater bacterium in the genus Aquabacterium of the class Betaproteobacteria.</title>
        <authorList>
            <person name="Hirose S."/>
            <person name="Tank M."/>
            <person name="Hara E."/>
            <person name="Tamaki H."/>
            <person name="Takaichi S."/>
            <person name="Haruta S."/>
            <person name="Hanada S."/>
        </authorList>
    </citation>
    <scope>NUCLEOTIDE SEQUENCE [LARGE SCALE GENOMIC DNA]</scope>
    <source>
        <strain evidence="2">W35</strain>
    </source>
</reference>
<keyword evidence="2" id="KW-1185">Reference proteome</keyword>
<evidence type="ECO:0000313" key="2">
    <source>
        <dbReference type="Proteomes" id="UP000301751"/>
    </source>
</evidence>
<gene>
    <name evidence="1" type="ORF">AQPW35_16520</name>
</gene>
<protein>
    <recommendedName>
        <fullName evidence="3">MalT-like TPR region domain-containing protein</fullName>
    </recommendedName>
</protein>
<dbReference type="InterPro" id="IPR011990">
    <property type="entry name" value="TPR-like_helical_dom_sf"/>
</dbReference>
<name>A0A480AM41_9BURK</name>
<proteinExistence type="predicted"/>
<dbReference type="Proteomes" id="UP000301751">
    <property type="component" value="Unassembled WGS sequence"/>
</dbReference>
<dbReference type="Gene3D" id="1.25.40.10">
    <property type="entry name" value="Tetratricopeptide repeat domain"/>
    <property type="match status" value="1"/>
</dbReference>
<dbReference type="EMBL" id="BJCL01000003">
    <property type="protein sequence ID" value="GCL62571.1"/>
    <property type="molecule type" value="Genomic_DNA"/>
</dbReference>